<organism evidence="2 3">
    <name type="scientific">Wickerhamomyces ciferrii (strain ATCC 14091 / BCRC 22168 / CBS 111 / JCM 3599 / NBRC 0793 / NRRL Y-1031 F-60-10)</name>
    <name type="common">Yeast</name>
    <name type="synonym">Pichia ciferrii</name>
    <dbReference type="NCBI Taxonomy" id="1206466"/>
    <lineage>
        <taxon>Eukaryota</taxon>
        <taxon>Fungi</taxon>
        <taxon>Dikarya</taxon>
        <taxon>Ascomycota</taxon>
        <taxon>Saccharomycotina</taxon>
        <taxon>Saccharomycetes</taxon>
        <taxon>Phaffomycetales</taxon>
        <taxon>Wickerhamomycetaceae</taxon>
        <taxon>Wickerhamomyces</taxon>
    </lineage>
</organism>
<protein>
    <submittedName>
        <fullName evidence="2">Tyrosine-protein kinase kin-25</fullName>
        <ecNumber evidence="2">2.7.10.2</ecNumber>
    </submittedName>
</protein>
<keyword evidence="2" id="KW-0418">Kinase</keyword>
<reference evidence="2 3" key="1">
    <citation type="journal article" date="2012" name="Eukaryot. Cell">
        <title>Draft genome sequence of Wickerhamomyces ciferrii NRRL Y-1031 F-60-10.</title>
        <authorList>
            <person name="Schneider J."/>
            <person name="Andrea H."/>
            <person name="Blom J."/>
            <person name="Jaenicke S."/>
            <person name="Ruckert C."/>
            <person name="Schorsch C."/>
            <person name="Szczepanowski R."/>
            <person name="Farwick M."/>
            <person name="Goesmann A."/>
            <person name="Puhler A."/>
            <person name="Schaffer S."/>
            <person name="Tauch A."/>
            <person name="Kohler T."/>
            <person name="Brinkrolf K."/>
        </authorList>
    </citation>
    <scope>NUCLEOTIDE SEQUENCE [LARGE SCALE GENOMIC DNA]</scope>
    <source>
        <strain evidence="3">ATCC 14091 / BCRC 22168 / CBS 111 / JCM 3599 / NBRC 0793 / NRRL Y-1031 F-60-10</strain>
    </source>
</reference>
<name>K0KTH6_WICCF</name>
<accession>K0KTH6</accession>
<evidence type="ECO:0000313" key="3">
    <source>
        <dbReference type="Proteomes" id="UP000009328"/>
    </source>
</evidence>
<feature type="compositionally biased region" description="Basic and acidic residues" evidence="1">
    <location>
        <begin position="342"/>
        <end position="352"/>
    </location>
</feature>
<feature type="compositionally biased region" description="Low complexity" evidence="1">
    <location>
        <begin position="313"/>
        <end position="323"/>
    </location>
</feature>
<dbReference type="EC" id="2.7.10.2" evidence="2"/>
<dbReference type="Proteomes" id="UP000009328">
    <property type="component" value="Unassembled WGS sequence"/>
</dbReference>
<feature type="region of interest" description="Disordered" evidence="1">
    <location>
        <begin position="66"/>
        <end position="85"/>
    </location>
</feature>
<feature type="compositionally biased region" description="Low complexity" evidence="1">
    <location>
        <begin position="94"/>
        <end position="107"/>
    </location>
</feature>
<feature type="region of interest" description="Disordered" evidence="1">
    <location>
        <begin position="307"/>
        <end position="370"/>
    </location>
</feature>
<feature type="region of interest" description="Disordered" evidence="1">
    <location>
        <begin position="92"/>
        <end position="146"/>
    </location>
</feature>
<dbReference type="GO" id="GO:0004715">
    <property type="term" value="F:non-membrane spanning protein tyrosine kinase activity"/>
    <property type="evidence" value="ECO:0007669"/>
    <property type="project" value="UniProtKB-EC"/>
</dbReference>
<dbReference type="InParanoid" id="K0KTH6"/>
<gene>
    <name evidence="2" type="ORF">BN7_6064</name>
</gene>
<sequence length="370" mass="41645">MSKFDQFIQDFDKSINKDTSTISTLSSPTESQFDHDLINNTHDDHELNSINPSTPNLNINTAFKQQQTHAITPTKSHKNSVSYHPLSPISVSSGNMGINGTTTTNGNSRKKGLNLNIMSSKTTPKKPTQPRQSSNIQNQNESEKDMNNILRKMASSEIKIIELKDELKLIQLKIQKEQDDLNKLKTQMIENLNKPNEIKNKSRSNSSPFEHKPSSSNSSIHSQQQPNQQQVPPVQPIQKQQSQSQTNESTQSYWTKPMNLLNQFDQLLQNEFEKLGKDNIQNNNNEDVLKGVSNSLWGFLGDVKSGLMGEEGQSQQTQQSRQSGKLGGRVKEEEHDSDESEDLNKGLDKIKINDGGFHGSEEELIEFDSK</sequence>
<dbReference type="HOGENOM" id="CLU_748426_0_0_1"/>
<comment type="caution">
    <text evidence="2">The sequence shown here is derived from an EMBL/GenBank/DDBJ whole genome shotgun (WGS) entry which is preliminary data.</text>
</comment>
<keyword evidence="3" id="KW-1185">Reference proteome</keyword>
<feature type="region of interest" description="Disordered" evidence="1">
    <location>
        <begin position="192"/>
        <end position="251"/>
    </location>
</feature>
<evidence type="ECO:0000256" key="1">
    <source>
        <dbReference type="SAM" id="MobiDB-lite"/>
    </source>
</evidence>
<dbReference type="EMBL" id="CAIF01000246">
    <property type="protein sequence ID" value="CCH46471.1"/>
    <property type="molecule type" value="Genomic_DNA"/>
</dbReference>
<dbReference type="AlphaFoldDB" id="K0KTH6"/>
<feature type="compositionally biased region" description="Polar residues" evidence="1">
    <location>
        <begin position="116"/>
        <end position="140"/>
    </location>
</feature>
<keyword evidence="2" id="KW-0808">Transferase</keyword>
<feature type="compositionally biased region" description="Low complexity" evidence="1">
    <location>
        <begin position="214"/>
        <end position="251"/>
    </location>
</feature>
<proteinExistence type="predicted"/>
<feature type="compositionally biased region" description="Polar residues" evidence="1">
    <location>
        <begin position="66"/>
        <end position="82"/>
    </location>
</feature>
<evidence type="ECO:0000313" key="2">
    <source>
        <dbReference type="EMBL" id="CCH46471.1"/>
    </source>
</evidence>
<dbReference type="FunCoup" id="K0KTH6">
    <property type="interactions" value="21"/>
</dbReference>